<gene>
    <name evidence="5" type="ORF">GBAR_LOCUS2475</name>
</gene>
<dbReference type="Gene3D" id="3.40.190.10">
    <property type="entry name" value="Periplasmic binding protein-like II"/>
    <property type="match status" value="1"/>
</dbReference>
<comment type="similarity">
    <text evidence="1">Belongs to the bacterial solute-binding protein 5 family.</text>
</comment>
<accession>A0AA35W4V8</accession>
<name>A0AA35W4V8_GEOBA</name>
<feature type="domain" description="Solute-binding protein family 5" evidence="4">
    <location>
        <begin position="6"/>
        <end position="263"/>
    </location>
</feature>
<evidence type="ECO:0000313" key="6">
    <source>
        <dbReference type="Proteomes" id="UP001174909"/>
    </source>
</evidence>
<dbReference type="SUPFAM" id="SSF53850">
    <property type="entry name" value="Periplasmic binding protein-like II"/>
    <property type="match status" value="1"/>
</dbReference>
<dbReference type="PANTHER" id="PTHR30290">
    <property type="entry name" value="PERIPLASMIC BINDING COMPONENT OF ABC TRANSPORTER"/>
    <property type="match status" value="1"/>
</dbReference>
<protein>
    <submittedName>
        <fullName evidence="5">Heme-binding protein A</fullName>
    </submittedName>
</protein>
<dbReference type="Proteomes" id="UP001174909">
    <property type="component" value="Unassembled WGS sequence"/>
</dbReference>
<dbReference type="GO" id="GO:1904680">
    <property type="term" value="F:peptide transmembrane transporter activity"/>
    <property type="evidence" value="ECO:0007669"/>
    <property type="project" value="TreeGrafter"/>
</dbReference>
<dbReference type="EMBL" id="CASHTH010000351">
    <property type="protein sequence ID" value="CAI7998557.1"/>
    <property type="molecule type" value="Genomic_DNA"/>
</dbReference>
<dbReference type="AlphaFoldDB" id="A0AA35W4V8"/>
<sequence length="296" mass="33316">MHHGWGEFTVKDVILTLDQQMSNPLAGCKSPLKKFMGYDSMTEMIDSGNAEIVDDYTLKMKLARAPGGRGRLVVQHLVVPCAAVRSSAQHEAEGDAMFESGPAGTGGYQFVERELKEYTEYEAVPYDHWRVNPEFKRMRITTAPEDLTRLAMLLTGEANMVDVPKVLHQQAIDEGMEVFESPLPSVGLDHLALRPVRPQPGQLEPDTEPWTAPGETGRLVREAMNRSIDRNQIINELFKGRGEPMYNTIFHDTLEGWNPRWADEFDEKYGLRPGTGQAVVGRGRLPRRQWPESLLA</sequence>
<evidence type="ECO:0000256" key="3">
    <source>
        <dbReference type="ARBA" id="ARBA00022729"/>
    </source>
</evidence>
<dbReference type="InterPro" id="IPR039424">
    <property type="entry name" value="SBP_5"/>
</dbReference>
<keyword evidence="6" id="KW-1185">Reference proteome</keyword>
<keyword evidence="3" id="KW-0732">Signal</keyword>
<organism evidence="5 6">
    <name type="scientific">Geodia barretti</name>
    <name type="common">Barrett's horny sponge</name>
    <dbReference type="NCBI Taxonomy" id="519541"/>
    <lineage>
        <taxon>Eukaryota</taxon>
        <taxon>Metazoa</taxon>
        <taxon>Porifera</taxon>
        <taxon>Demospongiae</taxon>
        <taxon>Heteroscleromorpha</taxon>
        <taxon>Tetractinellida</taxon>
        <taxon>Astrophorina</taxon>
        <taxon>Geodiidae</taxon>
        <taxon>Geodia</taxon>
    </lineage>
</organism>
<proteinExistence type="inferred from homology"/>
<dbReference type="GO" id="GO:0015833">
    <property type="term" value="P:peptide transport"/>
    <property type="evidence" value="ECO:0007669"/>
    <property type="project" value="TreeGrafter"/>
</dbReference>
<keyword evidence="2" id="KW-0813">Transport</keyword>
<evidence type="ECO:0000313" key="5">
    <source>
        <dbReference type="EMBL" id="CAI7998557.1"/>
    </source>
</evidence>
<evidence type="ECO:0000256" key="2">
    <source>
        <dbReference type="ARBA" id="ARBA00022448"/>
    </source>
</evidence>
<dbReference type="Gene3D" id="3.10.105.10">
    <property type="entry name" value="Dipeptide-binding Protein, Domain 3"/>
    <property type="match status" value="1"/>
</dbReference>
<dbReference type="Pfam" id="PF00496">
    <property type="entry name" value="SBP_bac_5"/>
    <property type="match status" value="1"/>
</dbReference>
<dbReference type="PANTHER" id="PTHR30290:SF9">
    <property type="entry name" value="OLIGOPEPTIDE-BINDING PROTEIN APPA"/>
    <property type="match status" value="1"/>
</dbReference>
<evidence type="ECO:0000259" key="4">
    <source>
        <dbReference type="Pfam" id="PF00496"/>
    </source>
</evidence>
<comment type="caution">
    <text evidence="5">The sequence shown here is derived from an EMBL/GenBank/DDBJ whole genome shotgun (WGS) entry which is preliminary data.</text>
</comment>
<reference evidence="5" key="1">
    <citation type="submission" date="2023-03" db="EMBL/GenBank/DDBJ databases">
        <authorList>
            <person name="Steffen K."/>
            <person name="Cardenas P."/>
        </authorList>
    </citation>
    <scope>NUCLEOTIDE SEQUENCE</scope>
</reference>
<evidence type="ECO:0000256" key="1">
    <source>
        <dbReference type="ARBA" id="ARBA00005695"/>
    </source>
</evidence>
<dbReference type="InterPro" id="IPR000914">
    <property type="entry name" value="SBP_5_dom"/>
</dbReference>